<dbReference type="SUPFAM" id="SSF57903">
    <property type="entry name" value="FYVE/PHD zinc finger"/>
    <property type="match status" value="1"/>
</dbReference>
<dbReference type="OrthoDB" id="294573at2759"/>
<dbReference type="InParanoid" id="A0A078A227"/>
<reference evidence="8 9" key="1">
    <citation type="submission" date="2014-06" db="EMBL/GenBank/DDBJ databases">
        <authorList>
            <person name="Swart Estienne"/>
        </authorList>
    </citation>
    <scope>NUCLEOTIDE SEQUENCE [LARGE SCALE GENOMIC DNA]</scope>
    <source>
        <strain evidence="8 9">130c</strain>
    </source>
</reference>
<keyword evidence="3" id="KW-0862">Zinc</keyword>
<keyword evidence="2 4" id="KW-0863">Zinc-finger</keyword>
<evidence type="ECO:0000313" key="8">
    <source>
        <dbReference type="EMBL" id="CDW76286.1"/>
    </source>
</evidence>
<evidence type="ECO:0000256" key="5">
    <source>
        <dbReference type="SAM" id="Coils"/>
    </source>
</evidence>
<keyword evidence="5" id="KW-0175">Coiled coil</keyword>
<dbReference type="PROSITE" id="PS50178">
    <property type="entry name" value="ZF_FYVE"/>
    <property type="match status" value="1"/>
</dbReference>
<evidence type="ECO:0000256" key="3">
    <source>
        <dbReference type="ARBA" id="ARBA00022833"/>
    </source>
</evidence>
<accession>A0A078A227</accession>
<gene>
    <name evidence="8" type="primary">Contig14576.g15528</name>
    <name evidence="8" type="ORF">STYLEM_5286</name>
</gene>
<name>A0A078A227_STYLE</name>
<feature type="region of interest" description="Disordered" evidence="6">
    <location>
        <begin position="143"/>
        <end position="163"/>
    </location>
</feature>
<evidence type="ECO:0000313" key="9">
    <source>
        <dbReference type="Proteomes" id="UP000039865"/>
    </source>
</evidence>
<evidence type="ECO:0000256" key="2">
    <source>
        <dbReference type="ARBA" id="ARBA00022771"/>
    </source>
</evidence>
<dbReference type="InterPro" id="IPR013083">
    <property type="entry name" value="Znf_RING/FYVE/PHD"/>
</dbReference>
<dbReference type="SMART" id="SM00064">
    <property type="entry name" value="FYVE"/>
    <property type="match status" value="1"/>
</dbReference>
<dbReference type="Gene3D" id="3.30.40.10">
    <property type="entry name" value="Zinc/RING finger domain, C3HC4 (zinc finger)"/>
    <property type="match status" value="1"/>
</dbReference>
<dbReference type="Proteomes" id="UP000039865">
    <property type="component" value="Unassembled WGS sequence"/>
</dbReference>
<evidence type="ECO:0000256" key="4">
    <source>
        <dbReference type="PROSITE-ProRule" id="PRU00091"/>
    </source>
</evidence>
<dbReference type="InterPro" id="IPR011011">
    <property type="entry name" value="Znf_FYVE_PHD"/>
</dbReference>
<dbReference type="EMBL" id="CCKQ01005132">
    <property type="protein sequence ID" value="CDW76286.1"/>
    <property type="molecule type" value="Genomic_DNA"/>
</dbReference>
<feature type="region of interest" description="Disordered" evidence="6">
    <location>
        <begin position="202"/>
        <end position="226"/>
    </location>
</feature>
<organism evidence="8 9">
    <name type="scientific">Stylonychia lemnae</name>
    <name type="common">Ciliate</name>
    <dbReference type="NCBI Taxonomy" id="5949"/>
    <lineage>
        <taxon>Eukaryota</taxon>
        <taxon>Sar</taxon>
        <taxon>Alveolata</taxon>
        <taxon>Ciliophora</taxon>
        <taxon>Intramacronucleata</taxon>
        <taxon>Spirotrichea</taxon>
        <taxon>Stichotrichia</taxon>
        <taxon>Sporadotrichida</taxon>
        <taxon>Oxytrichidae</taxon>
        <taxon>Stylonychinae</taxon>
        <taxon>Stylonychia</taxon>
    </lineage>
</organism>
<keyword evidence="1" id="KW-0479">Metal-binding</keyword>
<feature type="coiled-coil region" evidence="5">
    <location>
        <begin position="32"/>
        <end position="59"/>
    </location>
</feature>
<feature type="compositionally biased region" description="Polar residues" evidence="6">
    <location>
        <begin position="337"/>
        <end position="348"/>
    </location>
</feature>
<evidence type="ECO:0000256" key="6">
    <source>
        <dbReference type="SAM" id="MobiDB-lite"/>
    </source>
</evidence>
<dbReference type="AlphaFoldDB" id="A0A078A227"/>
<feature type="region of interest" description="Disordered" evidence="6">
    <location>
        <begin position="391"/>
        <end position="411"/>
    </location>
</feature>
<dbReference type="InterPro" id="IPR000306">
    <property type="entry name" value="Znf_FYVE"/>
</dbReference>
<sequence>MTQHSSDLSKNRKTAQFLISSQASDNQYHLRKQDKSTRIDVLEKEMKSLIERNNELQQIVKYFQANLSRLSLQIDSDMSIALNNFRGSSYQKVVTQNDYQFLDQSRNFSYNTDNDFLNPHQKKEGRADLMNYLGSIEEEEIQQNRDSVCEPPISENRIPPKQKNNYHEDLMRNLEYQITKVFKLINSKFTANNRLNVSLEERKRDTMGSKGNKFSGARRSQTPHHFERNKLLVLKDSFNNGGGGTGSASGLNQYFVNNHNFAGVRQSNASIKNIQTNFGMSPNSPTMNNLLGNEHQNNQVYYATSDISREENNDNNSQKLHFQNSKKIDQKSKHRIQSTQERNYSSVPRDSRKFHPQNKVANHSQLLSTNYQNELHSFNDISGTVTKQYNSHNRSGGQSYTNLPNLDQTQGSGLPIFDEPMKWMPNEKSSTCQLCQKIFNIFRRKHHCRGCGSLICSKCSPDKDYVAGYKDKKVRICKNCDLTRQRRKTETGKLNVFTSAKTISKKK</sequence>
<feature type="region of interest" description="Disordered" evidence="6">
    <location>
        <begin position="310"/>
        <end position="362"/>
    </location>
</feature>
<proteinExistence type="predicted"/>
<keyword evidence="9" id="KW-1185">Reference proteome</keyword>
<feature type="compositionally biased region" description="Polar residues" evidence="6">
    <location>
        <begin position="314"/>
        <end position="325"/>
    </location>
</feature>
<dbReference type="PANTHER" id="PTHR39490:SF8">
    <property type="entry name" value="ZINC FINGER FYVE DOMAIN-CONTAINING PROTEIN 21"/>
    <property type="match status" value="1"/>
</dbReference>
<evidence type="ECO:0000259" key="7">
    <source>
        <dbReference type="PROSITE" id="PS50178"/>
    </source>
</evidence>
<dbReference type="InterPro" id="IPR017455">
    <property type="entry name" value="Znf_FYVE-rel"/>
</dbReference>
<dbReference type="GO" id="GO:0008270">
    <property type="term" value="F:zinc ion binding"/>
    <property type="evidence" value="ECO:0007669"/>
    <property type="project" value="UniProtKB-KW"/>
</dbReference>
<dbReference type="Pfam" id="PF01363">
    <property type="entry name" value="FYVE"/>
    <property type="match status" value="1"/>
</dbReference>
<dbReference type="InterPro" id="IPR052113">
    <property type="entry name" value="FYVE-type_Zinc_Finger"/>
</dbReference>
<evidence type="ECO:0000256" key="1">
    <source>
        <dbReference type="ARBA" id="ARBA00022723"/>
    </source>
</evidence>
<feature type="domain" description="FYVE-type" evidence="7">
    <location>
        <begin position="426"/>
        <end position="485"/>
    </location>
</feature>
<dbReference type="PANTHER" id="PTHR39490">
    <property type="entry name" value="ARRESTIN DOMAIN-CONTAINING PROTEIN D"/>
    <property type="match status" value="1"/>
</dbReference>
<protein>
    <submittedName>
        <fullName evidence="8">Lateral signaling target protein 2 homolog</fullName>
    </submittedName>
</protein>